<name>A0A8J8CMK7_9CYAN</name>
<keyword evidence="7 9" id="KW-1133">Transmembrane helix</keyword>
<keyword evidence="3" id="KW-1003">Cell membrane</keyword>
<dbReference type="InterPro" id="IPR024961">
    <property type="entry name" value="T2SS_GspC_N"/>
</dbReference>
<dbReference type="AlphaFoldDB" id="A0A8J8CMK7"/>
<dbReference type="EMBL" id="WVIE01000008">
    <property type="protein sequence ID" value="NDJ17387.1"/>
    <property type="molecule type" value="Genomic_DNA"/>
</dbReference>
<dbReference type="Gene3D" id="2.30.30.830">
    <property type="match status" value="1"/>
</dbReference>
<keyword evidence="5 9" id="KW-0812">Transmembrane</keyword>
<evidence type="ECO:0000256" key="4">
    <source>
        <dbReference type="ARBA" id="ARBA00022519"/>
    </source>
</evidence>
<evidence type="ECO:0000313" key="11">
    <source>
        <dbReference type="EMBL" id="NDJ17387.1"/>
    </source>
</evidence>
<evidence type="ECO:0000256" key="2">
    <source>
        <dbReference type="ARBA" id="ARBA00022448"/>
    </source>
</evidence>
<evidence type="ECO:0000259" key="10">
    <source>
        <dbReference type="Pfam" id="PF11356"/>
    </source>
</evidence>
<proteinExistence type="predicted"/>
<feature type="transmembrane region" description="Helical" evidence="9">
    <location>
        <begin position="127"/>
        <end position="145"/>
    </location>
</feature>
<accession>A0A8J8CMK7</accession>
<dbReference type="RefSeq" id="WP_162422905.1">
    <property type="nucleotide sequence ID" value="NZ_WVIE01000008.1"/>
</dbReference>
<keyword evidence="6" id="KW-0653">Protein transport</keyword>
<organism evidence="11 12">
    <name type="scientific">Myxacorys almedinensis A</name>
    <dbReference type="NCBI Taxonomy" id="2690445"/>
    <lineage>
        <taxon>Bacteria</taxon>
        <taxon>Bacillati</taxon>
        <taxon>Cyanobacteriota</taxon>
        <taxon>Cyanophyceae</taxon>
        <taxon>Leptolyngbyales</taxon>
        <taxon>Leptolyngbyaceae</taxon>
        <taxon>Myxacorys</taxon>
        <taxon>Myxacorys almedinensis</taxon>
    </lineage>
</organism>
<evidence type="ECO:0000256" key="6">
    <source>
        <dbReference type="ARBA" id="ARBA00022927"/>
    </source>
</evidence>
<reference evidence="11" key="1">
    <citation type="submission" date="2019-12" db="EMBL/GenBank/DDBJ databases">
        <title>High-Quality draft genome sequences of three cyanobacteria isolated from the limestone walls of the Old Cathedral of Coimbra.</title>
        <authorList>
            <person name="Tiago I."/>
            <person name="Soares F."/>
            <person name="Portugal A."/>
        </authorList>
    </citation>
    <scope>NUCLEOTIDE SEQUENCE</scope>
    <source>
        <strain evidence="11">A</strain>
    </source>
</reference>
<dbReference type="Pfam" id="PF11356">
    <property type="entry name" value="T2SSC"/>
    <property type="match status" value="1"/>
</dbReference>
<keyword evidence="12" id="KW-1185">Reference proteome</keyword>
<keyword evidence="4" id="KW-0997">Cell inner membrane</keyword>
<dbReference type="Proteomes" id="UP000646053">
    <property type="component" value="Unassembled WGS sequence"/>
</dbReference>
<evidence type="ECO:0000313" key="12">
    <source>
        <dbReference type="Proteomes" id="UP000646053"/>
    </source>
</evidence>
<comment type="subcellular location">
    <subcellularLocation>
        <location evidence="1">Cell inner membrane</location>
    </subcellularLocation>
</comment>
<sequence length="366" mass="39274">MPQDINGNKALLDPSQDAPGKAFQAVMPSQSFRVDSFADRLMDDLFDDVERLLDGSLPPPPLKRIETAKRQPMDVNPTPQFSDLVPQPHLPQWNTLIREDSLAVPEVHELMNGKPQVLRLSSVFQKLLVVALFASAIAAASLWLTQRGMVGRLVRAIAQEPQVVAPVAIAKAPPVEHNQQFSEYVQRSLAAIDRKAASGKPMNGATVPYKNSLPTAAGSGATSSTPLPKVPVVINVPPIAAAPPTAPAAVMVNDPARQELNQLLARLSGVLERMYPANRPQIQQAMASATKAVPSTPELQRTIRGLVIATDPTQSAALVETNGVTQRYYTGETVGSSGWSIVEIAGSSAVLRRNGELRTLSTGQKF</sequence>
<evidence type="ECO:0000256" key="9">
    <source>
        <dbReference type="SAM" id="Phobius"/>
    </source>
</evidence>
<protein>
    <recommendedName>
        <fullName evidence="10">Type II secretion system protein GspC N-terminal domain-containing protein</fullName>
    </recommendedName>
</protein>
<evidence type="ECO:0000256" key="8">
    <source>
        <dbReference type="ARBA" id="ARBA00023136"/>
    </source>
</evidence>
<evidence type="ECO:0000256" key="5">
    <source>
        <dbReference type="ARBA" id="ARBA00022692"/>
    </source>
</evidence>
<gene>
    <name evidence="11" type="ORF">GS601_08810</name>
</gene>
<evidence type="ECO:0000256" key="1">
    <source>
        <dbReference type="ARBA" id="ARBA00004533"/>
    </source>
</evidence>
<evidence type="ECO:0000256" key="3">
    <source>
        <dbReference type="ARBA" id="ARBA00022475"/>
    </source>
</evidence>
<dbReference type="GO" id="GO:0005886">
    <property type="term" value="C:plasma membrane"/>
    <property type="evidence" value="ECO:0007669"/>
    <property type="project" value="UniProtKB-SubCell"/>
</dbReference>
<keyword evidence="8 9" id="KW-0472">Membrane</keyword>
<dbReference type="GO" id="GO:0015031">
    <property type="term" value="P:protein transport"/>
    <property type="evidence" value="ECO:0007669"/>
    <property type="project" value="UniProtKB-KW"/>
</dbReference>
<comment type="caution">
    <text evidence="11">The sequence shown here is derived from an EMBL/GenBank/DDBJ whole genome shotgun (WGS) entry which is preliminary data.</text>
</comment>
<feature type="domain" description="Type II secretion system protein GspC N-terminal" evidence="10">
    <location>
        <begin position="284"/>
        <end position="361"/>
    </location>
</feature>
<keyword evidence="2" id="KW-0813">Transport</keyword>
<evidence type="ECO:0000256" key="7">
    <source>
        <dbReference type="ARBA" id="ARBA00022989"/>
    </source>
</evidence>